<keyword evidence="3" id="KW-1185">Reference proteome</keyword>
<protein>
    <submittedName>
        <fullName evidence="2">Uncharacterized protein</fullName>
    </submittedName>
</protein>
<reference evidence="3" key="2">
    <citation type="journal article" date="2020" name="Data Brief">
        <title>Transcriptome dataset of Babesia bovis life stages within vertebrate and invertebrate hosts.</title>
        <authorList>
            <person name="Ueti M.W."/>
            <person name="Johnson W.C."/>
            <person name="Kappmeyer L.S."/>
            <person name="Herndon D.R."/>
            <person name="Mousel M.R."/>
            <person name="Reif K.E."/>
            <person name="Taus N.S."/>
            <person name="Ifeonu O.O."/>
            <person name="Silva J.C."/>
            <person name="Suarez C.E."/>
            <person name="Brayton K.A."/>
        </authorList>
    </citation>
    <scope>NUCLEOTIDE SEQUENCE [LARGE SCALE GENOMIC DNA]</scope>
</reference>
<organism evidence="2 3">
    <name type="scientific">Babesia bovis</name>
    <dbReference type="NCBI Taxonomy" id="5865"/>
    <lineage>
        <taxon>Eukaryota</taxon>
        <taxon>Sar</taxon>
        <taxon>Alveolata</taxon>
        <taxon>Apicomplexa</taxon>
        <taxon>Aconoidasida</taxon>
        <taxon>Piroplasmida</taxon>
        <taxon>Babesiidae</taxon>
        <taxon>Babesia</taxon>
    </lineage>
</organism>
<feature type="compositionally biased region" description="Low complexity" evidence="1">
    <location>
        <begin position="71"/>
        <end position="80"/>
    </location>
</feature>
<feature type="compositionally biased region" description="Polar residues" evidence="1">
    <location>
        <begin position="116"/>
        <end position="138"/>
    </location>
</feature>
<evidence type="ECO:0000256" key="1">
    <source>
        <dbReference type="SAM" id="MobiDB-lite"/>
    </source>
</evidence>
<evidence type="ECO:0000313" key="2">
    <source>
        <dbReference type="EMBL" id="EDO08040.1"/>
    </source>
</evidence>
<dbReference type="GeneID" id="5479857"/>
<comment type="caution">
    <text evidence="2">The sequence shown here is derived from an EMBL/GenBank/DDBJ whole genome shotgun (WGS) entry which is preliminary data.</text>
</comment>
<dbReference type="Proteomes" id="UP000002173">
    <property type="component" value="Unassembled WGS sequence"/>
</dbReference>
<dbReference type="EMBL" id="AAXT01000001">
    <property type="protein sequence ID" value="EDO08040.1"/>
    <property type="molecule type" value="Genomic_DNA"/>
</dbReference>
<feature type="region of interest" description="Disordered" evidence="1">
    <location>
        <begin position="209"/>
        <end position="229"/>
    </location>
</feature>
<feature type="region of interest" description="Disordered" evidence="1">
    <location>
        <begin position="116"/>
        <end position="139"/>
    </location>
</feature>
<dbReference type="InParanoid" id="A7ANA6"/>
<proteinExistence type="predicted"/>
<name>A7ANA6_BABBO</name>
<dbReference type="VEuPathDB" id="PiroplasmaDB:BBOV_III004770"/>
<dbReference type="AlphaFoldDB" id="A7ANA6"/>
<feature type="compositionally biased region" description="Basic and acidic residues" evidence="1">
    <location>
        <begin position="211"/>
        <end position="221"/>
    </location>
</feature>
<reference evidence="3" key="3">
    <citation type="journal article" date="2021" name="Int. J. Parasitol.">
        <title>Comparative analysis of gene expression between Babesia bovis blood stages and kinetes allowed by improved genome annotation.</title>
        <authorList>
            <person name="Ueti M.W."/>
            <person name="Johnson W.C."/>
            <person name="Kappmeyer L.S."/>
            <person name="Herndon D.R."/>
            <person name="Mousel M.R."/>
            <person name="Reif K.E."/>
            <person name="Taus N.S."/>
            <person name="Ifeonu O.O."/>
            <person name="Silva J.C."/>
            <person name="Suarez C.E."/>
            <person name="Brayton K.A."/>
        </authorList>
    </citation>
    <scope>NUCLEOTIDE SEQUENCE [LARGE SCALE GENOMIC DNA]</scope>
</reference>
<dbReference type="KEGG" id="bbo:BBOV_III004770"/>
<gene>
    <name evidence="2" type="ORF">BBOV_III004770</name>
</gene>
<evidence type="ECO:0000313" key="3">
    <source>
        <dbReference type="Proteomes" id="UP000002173"/>
    </source>
</evidence>
<accession>A7ANA6</accession>
<sequence>MGDIACEFCNNNGKYPPQNLCYDSDYLPYIQNVYLDGDDSDYSDYSTEQVECDVCSGKSTENGFSKHSDSGSKSTSNTSKRYQPFTPRRKQHTLDSNASVTSSRCTITSKATSQATCATSSRGSISPQHSPSMQMKSRSITDRRYKFCGKTLCQSKVPKFRNMVIPLENASNNVEVIARFLPKKIDQPRVQTPRACTMRIAIQIPQVDQGHFNKKETDKPRVATPRWKK</sequence>
<reference evidence="2 3" key="1">
    <citation type="journal article" date="2007" name="PLoS Pathog.">
        <title>Genome sequence of Babesia bovis and comparative analysis of apicomplexan hemoprotozoa.</title>
        <authorList>
            <person name="Brayton K.A."/>
            <person name="Lau A.O.T."/>
            <person name="Herndon D.R."/>
            <person name="Hannick L."/>
            <person name="Kappmeyer L.S."/>
            <person name="Berens S.J."/>
            <person name="Bidwell S.L."/>
            <person name="Brown W.C."/>
            <person name="Crabtree J."/>
            <person name="Fadrosh D."/>
            <person name="Feldblum T."/>
            <person name="Forberger H.A."/>
            <person name="Haas B.J."/>
            <person name="Howell J.M."/>
            <person name="Khouri H."/>
            <person name="Koo H."/>
            <person name="Mann D.J."/>
            <person name="Norimine J."/>
            <person name="Paulsen I.T."/>
            <person name="Radune D."/>
            <person name="Ren Q."/>
            <person name="Smith R.K. Jr."/>
            <person name="Suarez C.E."/>
            <person name="White O."/>
            <person name="Wortman J.R."/>
            <person name="Knowles D.P. Jr."/>
            <person name="McElwain T.F."/>
            <person name="Nene V.M."/>
        </authorList>
    </citation>
    <scope>NUCLEOTIDE SEQUENCE [LARGE SCALE GENOMIC DNA]</scope>
    <source>
        <strain evidence="2">T2Bo</strain>
    </source>
</reference>
<feature type="region of interest" description="Disordered" evidence="1">
    <location>
        <begin position="60"/>
        <end position="99"/>
    </location>
</feature>
<dbReference type="RefSeq" id="XP_001611608.1">
    <property type="nucleotide sequence ID" value="XM_001611558.1"/>
</dbReference>